<gene>
    <name evidence="4" type="ORF">A2U01_0004923</name>
</gene>
<dbReference type="Proteomes" id="UP000265520">
    <property type="component" value="Unassembled WGS sequence"/>
</dbReference>
<dbReference type="AlphaFoldDB" id="A0A392M9D0"/>
<dbReference type="Pfam" id="PF20160">
    <property type="entry name" value="C-JID"/>
    <property type="match status" value="1"/>
</dbReference>
<evidence type="ECO:0000256" key="1">
    <source>
        <dbReference type="ARBA" id="ARBA00022614"/>
    </source>
</evidence>
<accession>A0A392M9D0</accession>
<protein>
    <submittedName>
        <fullName evidence="4">TIR-NBS-LRR type disease resistance protein</fullName>
    </submittedName>
</protein>
<keyword evidence="2" id="KW-0677">Repeat</keyword>
<name>A0A392M9D0_9FABA</name>
<sequence>EPRHFRCGFDIVLPLHRKYIDLDGNPSIPQWFDHKFEEGSIIRINNSNMHVDWAGFAFCVAFHLDNRPAVSGSSHHLHSSPLPYPFCLSFESEHTEECFDMPLSLERNKVAASIYIWTIYISREHCHFVKTGARITFKAGKGLIMKKWGFRMLTKKGLKRTPKTQLPLPFVENVNERSVRLEPKIQLPYNWLVSDEDEVENDEAKGKEINLFNLGLLTGRLH</sequence>
<proteinExistence type="predicted"/>
<reference evidence="4 5" key="1">
    <citation type="journal article" date="2018" name="Front. Plant Sci.">
        <title>Red Clover (Trifolium pratense) and Zigzag Clover (T. medium) - A Picture of Genomic Similarities and Differences.</title>
        <authorList>
            <person name="Dluhosova J."/>
            <person name="Istvanek J."/>
            <person name="Nedelnik J."/>
            <person name="Repkova J."/>
        </authorList>
    </citation>
    <scope>NUCLEOTIDE SEQUENCE [LARGE SCALE GENOMIC DNA]</scope>
    <source>
        <strain evidence="5">cv. 10/8</strain>
        <tissue evidence="4">Leaf</tissue>
    </source>
</reference>
<keyword evidence="1" id="KW-0433">Leucine-rich repeat</keyword>
<evidence type="ECO:0000313" key="4">
    <source>
        <dbReference type="EMBL" id="MCH84092.1"/>
    </source>
</evidence>
<keyword evidence="5" id="KW-1185">Reference proteome</keyword>
<feature type="non-terminal residue" evidence="4">
    <location>
        <position position="1"/>
    </location>
</feature>
<evidence type="ECO:0000313" key="5">
    <source>
        <dbReference type="Proteomes" id="UP000265520"/>
    </source>
</evidence>
<organism evidence="4 5">
    <name type="scientific">Trifolium medium</name>
    <dbReference type="NCBI Taxonomy" id="97028"/>
    <lineage>
        <taxon>Eukaryota</taxon>
        <taxon>Viridiplantae</taxon>
        <taxon>Streptophyta</taxon>
        <taxon>Embryophyta</taxon>
        <taxon>Tracheophyta</taxon>
        <taxon>Spermatophyta</taxon>
        <taxon>Magnoliopsida</taxon>
        <taxon>eudicotyledons</taxon>
        <taxon>Gunneridae</taxon>
        <taxon>Pentapetalae</taxon>
        <taxon>rosids</taxon>
        <taxon>fabids</taxon>
        <taxon>Fabales</taxon>
        <taxon>Fabaceae</taxon>
        <taxon>Papilionoideae</taxon>
        <taxon>50 kb inversion clade</taxon>
        <taxon>NPAAA clade</taxon>
        <taxon>Hologalegina</taxon>
        <taxon>IRL clade</taxon>
        <taxon>Trifolieae</taxon>
        <taxon>Trifolium</taxon>
    </lineage>
</organism>
<feature type="domain" description="C-JID" evidence="3">
    <location>
        <begin position="27"/>
        <end position="155"/>
    </location>
</feature>
<evidence type="ECO:0000256" key="2">
    <source>
        <dbReference type="ARBA" id="ARBA00022737"/>
    </source>
</evidence>
<dbReference type="InterPro" id="IPR045344">
    <property type="entry name" value="C-JID"/>
</dbReference>
<dbReference type="EMBL" id="LXQA010006252">
    <property type="protein sequence ID" value="MCH84092.1"/>
    <property type="molecule type" value="Genomic_DNA"/>
</dbReference>
<comment type="caution">
    <text evidence="4">The sequence shown here is derived from an EMBL/GenBank/DDBJ whole genome shotgun (WGS) entry which is preliminary data.</text>
</comment>
<evidence type="ECO:0000259" key="3">
    <source>
        <dbReference type="Pfam" id="PF20160"/>
    </source>
</evidence>